<organism evidence="5 6">
    <name type="scientific">Meloidogyne javanica</name>
    <name type="common">Root-knot nematode worm</name>
    <dbReference type="NCBI Taxonomy" id="6303"/>
    <lineage>
        <taxon>Eukaryota</taxon>
        <taxon>Metazoa</taxon>
        <taxon>Ecdysozoa</taxon>
        <taxon>Nematoda</taxon>
        <taxon>Chromadorea</taxon>
        <taxon>Rhabditida</taxon>
        <taxon>Tylenchina</taxon>
        <taxon>Tylenchomorpha</taxon>
        <taxon>Tylenchoidea</taxon>
        <taxon>Meloidogynidae</taxon>
        <taxon>Meloidogyninae</taxon>
        <taxon>Meloidogyne</taxon>
        <taxon>Meloidogyne incognita group</taxon>
    </lineage>
</organism>
<feature type="signal peptide" evidence="3">
    <location>
        <begin position="1"/>
        <end position="22"/>
    </location>
</feature>
<dbReference type="SUPFAM" id="SSF49854">
    <property type="entry name" value="Spermadhesin, CUB domain"/>
    <property type="match status" value="3"/>
</dbReference>
<dbReference type="Pfam" id="PF00431">
    <property type="entry name" value="CUB"/>
    <property type="match status" value="2"/>
</dbReference>
<dbReference type="InterPro" id="IPR000859">
    <property type="entry name" value="CUB_dom"/>
</dbReference>
<protein>
    <submittedName>
        <fullName evidence="6">CUB domain-containing protein</fullName>
    </submittedName>
</protein>
<accession>A0A915LLY2</accession>
<sequence>MLYYNPVFFLLLLHLLISIIFAESLAAGTTEISENNNDCSCPTEEIFVSNLKEGAFKSPGFPDKYCGFLDCKWYIQPEENTFVQAELVSFETEKIHDTLDVYHTRMNGSKLIKVKQASLSGERYDNPVEHLYLSSSINGGLYFHFVTDGINHNHSGFEINIYYSFPCPQPFYFATNSPQRLPAFSLRFIDSCIFSINSTQGIKLTINRFNMTSKFGLKVFETESFPKRYLEHQAGQLAKIEKYSFFNSYPLNVTSRTESVSILITSYDFEDNIVVPYEIEFVAAEKACKCFPNNLIVSRTQPLNLLSPGFPLGYCDNLNCSTQISLENPLNTNDYVESLQIHFDGFWNLNSFTVDSPKVILNFTTDAVGLDTGFNFTIKYIKRNKECLCHGSNSNLKILDGTKNSIQNNFDSEKCRFMDCLWKIEHPKDSKFYHRILLKFNVSLDDSKEFVHVCPIKFLGTAECYIIDFVNKRFKHEIELFVHKLPRLPLISNRDSPVYVWYHRDYSPLNYDVLPTSYTRRDPNIPRQINFTYEWKERCKCGNAHLKAYENYWNVLYSPDYPETYCHSMDCLWHLEAPEGYHIVVNISEFYTEEFHDFLTIYGGNDINQKHMKMLIFI</sequence>
<dbReference type="Proteomes" id="UP000887561">
    <property type="component" value="Unplaced"/>
</dbReference>
<reference evidence="6" key="1">
    <citation type="submission" date="2022-11" db="UniProtKB">
        <authorList>
            <consortium name="WormBaseParasite"/>
        </authorList>
    </citation>
    <scope>IDENTIFICATION</scope>
</reference>
<evidence type="ECO:0000256" key="3">
    <source>
        <dbReference type="SAM" id="SignalP"/>
    </source>
</evidence>
<dbReference type="AlphaFoldDB" id="A0A915LLY2"/>
<feature type="domain" description="CUB" evidence="4">
    <location>
        <begin position="39"/>
        <end position="164"/>
    </location>
</feature>
<dbReference type="SMART" id="SM00042">
    <property type="entry name" value="CUB"/>
    <property type="match status" value="1"/>
</dbReference>
<keyword evidence="3" id="KW-0732">Signal</keyword>
<dbReference type="WBParaSite" id="scaffold12841_cov216.g16538">
    <property type="protein sequence ID" value="scaffold12841_cov216.g16538"/>
    <property type="gene ID" value="scaffold12841_cov216.g16538"/>
</dbReference>
<dbReference type="PANTHER" id="PTHR39385">
    <property type="entry name" value="PROTEIN CBG20422"/>
    <property type="match status" value="1"/>
</dbReference>
<feature type="domain" description="CUB" evidence="4">
    <location>
        <begin position="541"/>
        <end position="618"/>
    </location>
</feature>
<evidence type="ECO:0000256" key="2">
    <source>
        <dbReference type="PROSITE-ProRule" id="PRU00059"/>
    </source>
</evidence>
<dbReference type="CDD" id="cd00041">
    <property type="entry name" value="CUB"/>
    <property type="match status" value="2"/>
</dbReference>
<keyword evidence="1" id="KW-1015">Disulfide bond</keyword>
<dbReference type="InterPro" id="IPR035914">
    <property type="entry name" value="Sperma_CUB_dom_sf"/>
</dbReference>
<comment type="caution">
    <text evidence="2">Lacks conserved residue(s) required for the propagation of feature annotation.</text>
</comment>
<evidence type="ECO:0000313" key="6">
    <source>
        <dbReference type="WBParaSite" id="scaffold12841_cov216.g16538"/>
    </source>
</evidence>
<feature type="chain" id="PRO_5037803766" evidence="3">
    <location>
        <begin position="23"/>
        <end position="618"/>
    </location>
</feature>
<proteinExistence type="predicted"/>
<dbReference type="PROSITE" id="PS01180">
    <property type="entry name" value="CUB"/>
    <property type="match status" value="2"/>
</dbReference>
<name>A0A915LLY2_MELJA</name>
<dbReference type="PANTHER" id="PTHR39385:SF2">
    <property type="entry name" value="SLIT-LIKE 3 PROTEIN"/>
    <property type="match status" value="1"/>
</dbReference>
<keyword evidence="5" id="KW-1185">Reference proteome</keyword>
<evidence type="ECO:0000256" key="1">
    <source>
        <dbReference type="ARBA" id="ARBA00023157"/>
    </source>
</evidence>
<evidence type="ECO:0000313" key="5">
    <source>
        <dbReference type="Proteomes" id="UP000887561"/>
    </source>
</evidence>
<evidence type="ECO:0000259" key="4">
    <source>
        <dbReference type="PROSITE" id="PS01180"/>
    </source>
</evidence>
<dbReference type="Gene3D" id="2.60.120.290">
    <property type="entry name" value="Spermadhesin, CUB domain"/>
    <property type="match status" value="2"/>
</dbReference>